<dbReference type="Proteomes" id="UP000059680">
    <property type="component" value="Chromosome 2"/>
</dbReference>
<reference evidence="3" key="1">
    <citation type="journal article" date="2005" name="Nature">
        <title>The map-based sequence of the rice genome.</title>
        <authorList>
            <consortium name="International rice genome sequencing project (IRGSP)"/>
            <person name="Matsumoto T."/>
            <person name="Wu J."/>
            <person name="Kanamori H."/>
            <person name="Katayose Y."/>
            <person name="Fujisawa M."/>
            <person name="Namiki N."/>
            <person name="Mizuno H."/>
            <person name="Yamamoto K."/>
            <person name="Antonio B.A."/>
            <person name="Baba T."/>
            <person name="Sakata K."/>
            <person name="Nagamura Y."/>
            <person name="Aoki H."/>
            <person name="Arikawa K."/>
            <person name="Arita K."/>
            <person name="Bito T."/>
            <person name="Chiden Y."/>
            <person name="Fujitsuka N."/>
            <person name="Fukunaka R."/>
            <person name="Hamada M."/>
            <person name="Harada C."/>
            <person name="Hayashi A."/>
            <person name="Hijishita S."/>
            <person name="Honda M."/>
            <person name="Hosokawa S."/>
            <person name="Ichikawa Y."/>
            <person name="Idonuma A."/>
            <person name="Iijima M."/>
            <person name="Ikeda M."/>
            <person name="Ikeno M."/>
            <person name="Ito K."/>
            <person name="Ito S."/>
            <person name="Ito T."/>
            <person name="Ito Y."/>
            <person name="Ito Y."/>
            <person name="Iwabuchi A."/>
            <person name="Kamiya K."/>
            <person name="Karasawa W."/>
            <person name="Kurita K."/>
            <person name="Katagiri S."/>
            <person name="Kikuta A."/>
            <person name="Kobayashi H."/>
            <person name="Kobayashi N."/>
            <person name="Machita K."/>
            <person name="Maehara T."/>
            <person name="Masukawa M."/>
            <person name="Mizubayashi T."/>
            <person name="Mukai Y."/>
            <person name="Nagasaki H."/>
            <person name="Nagata Y."/>
            <person name="Naito S."/>
            <person name="Nakashima M."/>
            <person name="Nakama Y."/>
            <person name="Nakamichi Y."/>
            <person name="Nakamura M."/>
            <person name="Meguro A."/>
            <person name="Negishi M."/>
            <person name="Ohta I."/>
            <person name="Ohta T."/>
            <person name="Okamoto M."/>
            <person name="Ono N."/>
            <person name="Saji S."/>
            <person name="Sakaguchi M."/>
            <person name="Sakai K."/>
            <person name="Shibata M."/>
            <person name="Shimokawa T."/>
            <person name="Song J."/>
            <person name="Takazaki Y."/>
            <person name="Terasawa K."/>
            <person name="Tsugane M."/>
            <person name="Tsuji K."/>
            <person name="Ueda S."/>
            <person name="Waki K."/>
            <person name="Yamagata H."/>
            <person name="Yamamoto M."/>
            <person name="Yamamoto S."/>
            <person name="Yamane H."/>
            <person name="Yoshiki S."/>
            <person name="Yoshihara R."/>
            <person name="Yukawa K."/>
            <person name="Zhong H."/>
            <person name="Yano M."/>
            <person name="Yuan Q."/>
            <person name="Ouyang S."/>
            <person name="Liu J."/>
            <person name="Jones K.M."/>
            <person name="Gansberger K."/>
            <person name="Moffat K."/>
            <person name="Hill J."/>
            <person name="Bera J."/>
            <person name="Fadrosh D."/>
            <person name="Jin S."/>
            <person name="Johri S."/>
            <person name="Kim M."/>
            <person name="Overton L."/>
            <person name="Reardon M."/>
            <person name="Tsitrin T."/>
            <person name="Vuong H."/>
            <person name="Weaver B."/>
            <person name="Ciecko A."/>
            <person name="Tallon L."/>
            <person name="Jackson J."/>
            <person name="Pai G."/>
            <person name="Aken S.V."/>
            <person name="Utterback T."/>
            <person name="Reidmuller S."/>
            <person name="Feldblyum T."/>
            <person name="Hsiao J."/>
            <person name="Zismann V."/>
            <person name="Iobst S."/>
            <person name="de Vazeille A.R."/>
            <person name="Buell C.R."/>
            <person name="Ying K."/>
            <person name="Li Y."/>
            <person name="Lu T."/>
            <person name="Huang Y."/>
            <person name="Zhao Q."/>
            <person name="Feng Q."/>
            <person name="Zhang L."/>
            <person name="Zhu J."/>
            <person name="Weng Q."/>
            <person name="Mu J."/>
            <person name="Lu Y."/>
            <person name="Fan D."/>
            <person name="Liu Y."/>
            <person name="Guan J."/>
            <person name="Zhang Y."/>
            <person name="Yu S."/>
            <person name="Liu X."/>
            <person name="Zhang Y."/>
            <person name="Hong G."/>
            <person name="Han B."/>
            <person name="Choisne N."/>
            <person name="Demange N."/>
            <person name="Orjeda G."/>
            <person name="Samain S."/>
            <person name="Cattolico L."/>
            <person name="Pelletier E."/>
            <person name="Couloux A."/>
            <person name="Segurens B."/>
            <person name="Wincker P."/>
            <person name="D'Hont A."/>
            <person name="Scarpelli C."/>
            <person name="Weissenbach J."/>
            <person name="Salanoubat M."/>
            <person name="Quetier F."/>
            <person name="Yu Y."/>
            <person name="Kim H.R."/>
            <person name="Rambo T."/>
            <person name="Currie J."/>
            <person name="Collura K."/>
            <person name="Luo M."/>
            <person name="Yang T."/>
            <person name="Ammiraju J.S.S."/>
            <person name="Engler F."/>
            <person name="Soderlund C."/>
            <person name="Wing R.A."/>
            <person name="Palmer L.E."/>
            <person name="de la Bastide M."/>
            <person name="Spiegel L."/>
            <person name="Nascimento L."/>
            <person name="Zutavern T."/>
            <person name="O'Shaughnessy A."/>
            <person name="Dike S."/>
            <person name="Dedhia N."/>
            <person name="Preston R."/>
            <person name="Balija V."/>
            <person name="McCombie W.R."/>
            <person name="Chow T."/>
            <person name="Chen H."/>
            <person name="Chung M."/>
            <person name="Chen C."/>
            <person name="Shaw J."/>
            <person name="Wu H."/>
            <person name="Hsiao K."/>
            <person name="Chao Y."/>
            <person name="Chu M."/>
            <person name="Cheng C."/>
            <person name="Hour A."/>
            <person name="Lee P."/>
            <person name="Lin S."/>
            <person name="Lin Y."/>
            <person name="Liou J."/>
            <person name="Liu S."/>
            <person name="Hsing Y."/>
            <person name="Raghuvanshi S."/>
            <person name="Mohanty A."/>
            <person name="Bharti A.K."/>
            <person name="Gaur A."/>
            <person name="Gupta V."/>
            <person name="Kumar D."/>
            <person name="Ravi V."/>
            <person name="Vij S."/>
            <person name="Kapur A."/>
            <person name="Khurana P."/>
            <person name="Khurana P."/>
            <person name="Khurana J.P."/>
            <person name="Tyagi A.K."/>
            <person name="Gaikwad K."/>
            <person name="Singh A."/>
            <person name="Dalal V."/>
            <person name="Srivastava S."/>
            <person name="Dixit A."/>
            <person name="Pal A.K."/>
            <person name="Ghazi I.A."/>
            <person name="Yadav M."/>
            <person name="Pandit A."/>
            <person name="Bhargava A."/>
            <person name="Sureshbabu K."/>
            <person name="Batra K."/>
            <person name="Sharma T.R."/>
            <person name="Mohapatra T."/>
            <person name="Singh N.K."/>
            <person name="Messing J."/>
            <person name="Nelson A.B."/>
            <person name="Fuks G."/>
            <person name="Kavchok S."/>
            <person name="Keizer G."/>
            <person name="Linton E."/>
            <person name="Llaca V."/>
            <person name="Song R."/>
            <person name="Tanyolac B."/>
            <person name="Young S."/>
            <person name="Ho-Il K."/>
            <person name="Hahn J.H."/>
            <person name="Sangsakoo G."/>
            <person name="Vanavichit A."/>
            <person name="de Mattos Luiz.A.T."/>
            <person name="Zimmer P.D."/>
            <person name="Malone G."/>
            <person name="Dellagostin O."/>
            <person name="de Oliveira A.C."/>
            <person name="Bevan M."/>
            <person name="Bancroft I."/>
            <person name="Minx P."/>
            <person name="Cordum H."/>
            <person name="Wilson R."/>
            <person name="Cheng Z."/>
            <person name="Jin W."/>
            <person name="Jiang J."/>
            <person name="Leong S.A."/>
            <person name="Iwama H."/>
            <person name="Gojobori T."/>
            <person name="Itoh T."/>
            <person name="Niimura Y."/>
            <person name="Fujii Y."/>
            <person name="Habara T."/>
            <person name="Sakai H."/>
            <person name="Sato Y."/>
            <person name="Wilson G."/>
            <person name="Kumar K."/>
            <person name="McCouch S."/>
            <person name="Juretic N."/>
            <person name="Hoen D."/>
            <person name="Wright S."/>
            <person name="Bruskiewich R."/>
            <person name="Bureau T."/>
            <person name="Miyao A."/>
            <person name="Hirochika H."/>
            <person name="Nishikawa T."/>
            <person name="Kadowaki K."/>
            <person name="Sugiura M."/>
            <person name="Burr B."/>
            <person name="Sasaki T."/>
        </authorList>
    </citation>
    <scope>NUCLEOTIDE SEQUENCE [LARGE SCALE GENOMIC DNA]</scope>
    <source>
        <strain evidence="3">cv. Nipponbare</strain>
    </source>
</reference>
<evidence type="ECO:0000313" key="3">
    <source>
        <dbReference type="Proteomes" id="UP000059680"/>
    </source>
</evidence>
<dbReference type="PaxDb" id="39947-A0A0P0VDS7"/>
<dbReference type="Gramene" id="Os02t0110101-00">
    <property type="protein sequence ID" value="Os02t0110101-00"/>
    <property type="gene ID" value="Os02g0110101"/>
</dbReference>
<proteinExistence type="predicted"/>
<protein>
    <submittedName>
        <fullName evidence="2">Os02g0110101 protein</fullName>
    </submittedName>
</protein>
<dbReference type="eggNOG" id="ENOG502R64V">
    <property type="taxonomic scope" value="Eukaryota"/>
</dbReference>
<evidence type="ECO:0000313" key="2">
    <source>
        <dbReference type="EMBL" id="BAS76607.1"/>
    </source>
</evidence>
<gene>
    <name evidence="2" type="ordered locus">Os02g0110101</name>
    <name evidence="2" type="ORF">OSNPB_020110101</name>
</gene>
<reference evidence="2 3" key="3">
    <citation type="journal article" date="2013" name="Rice">
        <title>Improvement of the Oryza sativa Nipponbare reference genome using next generation sequence and optical map data.</title>
        <authorList>
            <person name="Kawahara Y."/>
            <person name="de la Bastide M."/>
            <person name="Hamilton J.P."/>
            <person name="Kanamori H."/>
            <person name="McCombie W.R."/>
            <person name="Ouyang S."/>
            <person name="Schwartz D.C."/>
            <person name="Tanaka T."/>
            <person name="Wu J."/>
            <person name="Zhou S."/>
            <person name="Childs K.L."/>
            <person name="Davidson R.M."/>
            <person name="Lin H."/>
            <person name="Quesada-Ocampo L."/>
            <person name="Vaillancourt B."/>
            <person name="Sakai H."/>
            <person name="Lee S.S."/>
            <person name="Kim J."/>
            <person name="Numa H."/>
            <person name="Itoh T."/>
            <person name="Buell C.R."/>
            <person name="Matsumoto T."/>
        </authorList>
    </citation>
    <scope>NUCLEOTIDE SEQUENCE [LARGE SCALE GENOMIC DNA]</scope>
    <source>
        <strain evidence="3">cv. Nipponbare</strain>
    </source>
</reference>
<dbReference type="EMBL" id="AP014958">
    <property type="protein sequence ID" value="BAS76607.1"/>
    <property type="molecule type" value="Genomic_DNA"/>
</dbReference>
<dbReference type="InParanoid" id="A0A0P0VDS7"/>
<feature type="compositionally biased region" description="Basic residues" evidence="1">
    <location>
        <begin position="134"/>
        <end position="144"/>
    </location>
</feature>
<reference evidence="2 3" key="2">
    <citation type="journal article" date="2013" name="Plant Cell Physiol.">
        <title>Rice Annotation Project Database (RAP-DB): an integrative and interactive database for rice genomics.</title>
        <authorList>
            <person name="Sakai H."/>
            <person name="Lee S.S."/>
            <person name="Tanaka T."/>
            <person name="Numa H."/>
            <person name="Kim J."/>
            <person name="Kawahara Y."/>
            <person name="Wakimoto H."/>
            <person name="Yang C.C."/>
            <person name="Iwamoto M."/>
            <person name="Abe T."/>
            <person name="Yamada Y."/>
            <person name="Muto A."/>
            <person name="Inokuchi H."/>
            <person name="Ikemura T."/>
            <person name="Matsumoto T."/>
            <person name="Sasaki T."/>
            <person name="Itoh T."/>
        </authorList>
    </citation>
    <scope>NUCLEOTIDE SEQUENCE [LARGE SCALE GENOMIC DNA]</scope>
    <source>
        <strain evidence="3">cv. Nipponbare</strain>
    </source>
</reference>
<feature type="region of interest" description="Disordered" evidence="1">
    <location>
        <begin position="27"/>
        <end position="103"/>
    </location>
</feature>
<organism evidence="2 3">
    <name type="scientific">Oryza sativa subsp. japonica</name>
    <name type="common">Rice</name>
    <dbReference type="NCBI Taxonomy" id="39947"/>
    <lineage>
        <taxon>Eukaryota</taxon>
        <taxon>Viridiplantae</taxon>
        <taxon>Streptophyta</taxon>
        <taxon>Embryophyta</taxon>
        <taxon>Tracheophyta</taxon>
        <taxon>Spermatophyta</taxon>
        <taxon>Magnoliopsida</taxon>
        <taxon>Liliopsida</taxon>
        <taxon>Poales</taxon>
        <taxon>Poaceae</taxon>
        <taxon>BOP clade</taxon>
        <taxon>Oryzoideae</taxon>
        <taxon>Oryzeae</taxon>
        <taxon>Oryzinae</taxon>
        <taxon>Oryza</taxon>
        <taxon>Oryza sativa</taxon>
    </lineage>
</organism>
<sequence length="201" mass="21105">MHAVATTTSLAAHCLFPGDGSPVSGPLDQYTYCSSASPSSPRNLSGTNSSGRSNTAGSRMASGWYPHSSSPLPTSYAAPPCDRSTKSRRARPNCSGTGGCIRSTSYTVDRTSAISLTAANPASPPSPPPSTRRTSSRSRRRRSSRPGLPTSMTRNGRNTEKPPNALKPSTKRMLLMASSLLMPCSFSAMDTAAAPCFSTKR</sequence>
<accession>A0A0P0VDS7</accession>
<feature type="compositionally biased region" description="Polar residues" evidence="1">
    <location>
        <begin position="42"/>
        <end position="57"/>
    </location>
</feature>
<name>A0A0P0VDS7_ORYSJ</name>
<dbReference type="AlphaFoldDB" id="A0A0P0VDS7"/>
<feature type="region of interest" description="Disordered" evidence="1">
    <location>
        <begin position="117"/>
        <end position="169"/>
    </location>
</feature>
<keyword evidence="3" id="KW-1185">Reference proteome</keyword>
<evidence type="ECO:0000256" key="1">
    <source>
        <dbReference type="SAM" id="MobiDB-lite"/>
    </source>
</evidence>